<keyword evidence="4 5" id="KW-0472">Membrane</keyword>
<dbReference type="SUPFAM" id="SSF161098">
    <property type="entry name" value="MetI-like"/>
    <property type="match status" value="1"/>
</dbReference>
<feature type="transmembrane region" description="Helical" evidence="5">
    <location>
        <begin position="253"/>
        <end position="279"/>
    </location>
</feature>
<organism evidence="7 8">
    <name type="scientific">Rhizocola hellebori</name>
    <dbReference type="NCBI Taxonomy" id="1392758"/>
    <lineage>
        <taxon>Bacteria</taxon>
        <taxon>Bacillati</taxon>
        <taxon>Actinomycetota</taxon>
        <taxon>Actinomycetes</taxon>
        <taxon>Micromonosporales</taxon>
        <taxon>Micromonosporaceae</taxon>
        <taxon>Rhizocola</taxon>
    </lineage>
</organism>
<dbReference type="AlphaFoldDB" id="A0A8J3QLB5"/>
<keyword evidence="2 5" id="KW-0812">Transmembrane</keyword>
<proteinExistence type="inferred from homology"/>
<dbReference type="InterPro" id="IPR000515">
    <property type="entry name" value="MetI-like"/>
</dbReference>
<dbReference type="GO" id="GO:0055085">
    <property type="term" value="P:transmembrane transport"/>
    <property type="evidence" value="ECO:0007669"/>
    <property type="project" value="InterPro"/>
</dbReference>
<feature type="transmembrane region" description="Helical" evidence="5">
    <location>
        <begin position="299"/>
        <end position="325"/>
    </location>
</feature>
<evidence type="ECO:0000313" key="7">
    <source>
        <dbReference type="EMBL" id="GIH11707.1"/>
    </source>
</evidence>
<comment type="caution">
    <text evidence="7">The sequence shown here is derived from an EMBL/GenBank/DDBJ whole genome shotgun (WGS) entry which is preliminary data.</text>
</comment>
<feature type="transmembrane region" description="Helical" evidence="5">
    <location>
        <begin position="196"/>
        <end position="218"/>
    </location>
</feature>
<dbReference type="RefSeq" id="WP_203915431.1">
    <property type="nucleotide sequence ID" value="NZ_BONY01000157.1"/>
</dbReference>
<keyword evidence="5" id="KW-0813">Transport</keyword>
<feature type="domain" description="ABC transmembrane type-1" evidence="6">
    <location>
        <begin position="106"/>
        <end position="318"/>
    </location>
</feature>
<gene>
    <name evidence="7" type="ORF">Rhe02_97740</name>
</gene>
<dbReference type="Proteomes" id="UP000612899">
    <property type="component" value="Unassembled WGS sequence"/>
</dbReference>
<dbReference type="Pfam" id="PF00528">
    <property type="entry name" value="BPD_transp_1"/>
    <property type="match status" value="1"/>
</dbReference>
<comment type="subcellular location">
    <subcellularLocation>
        <location evidence="5">Cell membrane</location>
        <topology evidence="5">Multi-pass membrane protein</topology>
    </subcellularLocation>
    <subcellularLocation>
        <location evidence="1">Membrane</location>
        <topology evidence="1">Multi-pass membrane protein</topology>
    </subcellularLocation>
</comment>
<evidence type="ECO:0000256" key="1">
    <source>
        <dbReference type="ARBA" id="ARBA00004141"/>
    </source>
</evidence>
<evidence type="ECO:0000313" key="8">
    <source>
        <dbReference type="Proteomes" id="UP000612899"/>
    </source>
</evidence>
<accession>A0A8J3QLB5</accession>
<feature type="transmembrane region" description="Helical" evidence="5">
    <location>
        <begin position="12"/>
        <end position="33"/>
    </location>
</feature>
<sequence length="333" mass="36178">MRGFLRRLAGHLTRGLVMIWVVVTFTFFLIRLMPGDPVQVQYEKLIAQGMSPDQAASATAVTYGFVPHGPVWKQYLEYLSGLIRLDLGVSVDSQGVAVADRVFGAMPWTVLLVLSGILVSFLVGVVLGVVAALKRSTAVGHSLSIAGSLLHGVPPFVIAIVLAAVFTRRYRWFPSGGQYNGDEVAPGFYYDFIGDVAYHAFLPAAAFAIASYGGWLLAMRSSVASVLGDDFLLAAELRGLTRMTRFRYLARNAILPLFTVLAISFGLVFGGSIFIERIFNYPGLGMLLFASIGARDFSMMSGAFLMITAAVIVANILADLLYTFIDPRVRRQA</sequence>
<dbReference type="InterPro" id="IPR035906">
    <property type="entry name" value="MetI-like_sf"/>
</dbReference>
<evidence type="ECO:0000256" key="3">
    <source>
        <dbReference type="ARBA" id="ARBA00022989"/>
    </source>
</evidence>
<dbReference type="CDD" id="cd06261">
    <property type="entry name" value="TM_PBP2"/>
    <property type="match status" value="1"/>
</dbReference>
<feature type="transmembrane region" description="Helical" evidence="5">
    <location>
        <begin position="145"/>
        <end position="166"/>
    </location>
</feature>
<evidence type="ECO:0000259" key="6">
    <source>
        <dbReference type="PROSITE" id="PS50928"/>
    </source>
</evidence>
<feature type="transmembrane region" description="Helical" evidence="5">
    <location>
        <begin position="108"/>
        <end position="133"/>
    </location>
</feature>
<dbReference type="PANTHER" id="PTHR43376">
    <property type="entry name" value="OLIGOPEPTIDE TRANSPORT SYSTEM PERMEASE PROTEIN"/>
    <property type="match status" value="1"/>
</dbReference>
<dbReference type="Gene3D" id="1.10.3720.10">
    <property type="entry name" value="MetI-like"/>
    <property type="match status" value="1"/>
</dbReference>
<dbReference type="PROSITE" id="PS50928">
    <property type="entry name" value="ABC_TM1"/>
    <property type="match status" value="1"/>
</dbReference>
<evidence type="ECO:0000256" key="4">
    <source>
        <dbReference type="ARBA" id="ARBA00023136"/>
    </source>
</evidence>
<dbReference type="EMBL" id="BONY01000157">
    <property type="protein sequence ID" value="GIH11707.1"/>
    <property type="molecule type" value="Genomic_DNA"/>
</dbReference>
<protein>
    <submittedName>
        <fullName evidence="7">Peptide ABC transporter permease</fullName>
    </submittedName>
</protein>
<name>A0A8J3QLB5_9ACTN</name>
<reference evidence="7" key="1">
    <citation type="submission" date="2021-01" db="EMBL/GenBank/DDBJ databases">
        <title>Whole genome shotgun sequence of Rhizocola hellebori NBRC 109834.</title>
        <authorList>
            <person name="Komaki H."/>
            <person name="Tamura T."/>
        </authorList>
    </citation>
    <scope>NUCLEOTIDE SEQUENCE</scope>
    <source>
        <strain evidence="7">NBRC 109834</strain>
    </source>
</reference>
<comment type="similarity">
    <text evidence="5">Belongs to the binding-protein-dependent transport system permease family.</text>
</comment>
<keyword evidence="3 5" id="KW-1133">Transmembrane helix</keyword>
<dbReference type="PANTHER" id="PTHR43376:SF1">
    <property type="entry name" value="OLIGOPEPTIDE TRANSPORT SYSTEM PERMEASE PROTEIN"/>
    <property type="match status" value="1"/>
</dbReference>
<dbReference type="GO" id="GO:0005886">
    <property type="term" value="C:plasma membrane"/>
    <property type="evidence" value="ECO:0007669"/>
    <property type="project" value="UniProtKB-SubCell"/>
</dbReference>
<evidence type="ECO:0000256" key="5">
    <source>
        <dbReference type="RuleBase" id="RU363032"/>
    </source>
</evidence>
<keyword evidence="8" id="KW-1185">Reference proteome</keyword>
<evidence type="ECO:0000256" key="2">
    <source>
        <dbReference type="ARBA" id="ARBA00022692"/>
    </source>
</evidence>